<dbReference type="InterPro" id="IPR041373">
    <property type="entry name" value="RT_RNaseH"/>
</dbReference>
<evidence type="ECO:0000256" key="4">
    <source>
        <dbReference type="ARBA" id="ARBA00022759"/>
    </source>
</evidence>
<evidence type="ECO:0000256" key="5">
    <source>
        <dbReference type="ARBA" id="ARBA00022801"/>
    </source>
</evidence>
<keyword evidence="5" id="KW-0378">Hydrolase</keyword>
<evidence type="ECO:0000313" key="8">
    <source>
        <dbReference type="EMBL" id="KXS12069.1"/>
    </source>
</evidence>
<keyword evidence="6" id="KW-0695">RNA-directed DNA polymerase</keyword>
<evidence type="ECO:0000313" key="9">
    <source>
        <dbReference type="Proteomes" id="UP000070544"/>
    </source>
</evidence>
<evidence type="ECO:0000256" key="6">
    <source>
        <dbReference type="ARBA" id="ARBA00022918"/>
    </source>
</evidence>
<keyword evidence="2" id="KW-0548">Nucleotidyltransferase</keyword>
<proteinExistence type="predicted"/>
<evidence type="ECO:0000256" key="3">
    <source>
        <dbReference type="ARBA" id="ARBA00022722"/>
    </source>
</evidence>
<reference evidence="8 9" key="1">
    <citation type="journal article" date="2015" name="Genome Biol. Evol.">
        <title>Phylogenomic analyses indicate that early fungi evolved digesting cell walls of algal ancestors of land plants.</title>
        <authorList>
            <person name="Chang Y."/>
            <person name="Wang S."/>
            <person name="Sekimoto S."/>
            <person name="Aerts A.L."/>
            <person name="Choi C."/>
            <person name="Clum A."/>
            <person name="LaButti K.M."/>
            <person name="Lindquist E.A."/>
            <person name="Yee Ngan C."/>
            <person name="Ohm R.A."/>
            <person name="Salamov A.A."/>
            <person name="Grigoriev I.V."/>
            <person name="Spatafora J.W."/>
            <person name="Berbee M.L."/>
        </authorList>
    </citation>
    <scope>NUCLEOTIDE SEQUENCE [LARGE SCALE GENOMIC DNA]</scope>
    <source>
        <strain evidence="8 9">JEL478</strain>
    </source>
</reference>
<keyword evidence="3" id="KW-0540">Nuclease</keyword>
<evidence type="ECO:0000256" key="2">
    <source>
        <dbReference type="ARBA" id="ARBA00022695"/>
    </source>
</evidence>
<dbReference type="Proteomes" id="UP000070544">
    <property type="component" value="Unassembled WGS sequence"/>
</dbReference>
<dbReference type="AlphaFoldDB" id="A0A139A5Y5"/>
<organism evidence="8 9">
    <name type="scientific">Gonapodya prolifera (strain JEL478)</name>
    <name type="common">Monoblepharis prolifera</name>
    <dbReference type="NCBI Taxonomy" id="1344416"/>
    <lineage>
        <taxon>Eukaryota</taxon>
        <taxon>Fungi</taxon>
        <taxon>Fungi incertae sedis</taxon>
        <taxon>Chytridiomycota</taxon>
        <taxon>Chytridiomycota incertae sedis</taxon>
        <taxon>Monoblepharidomycetes</taxon>
        <taxon>Monoblepharidales</taxon>
        <taxon>Gonapodyaceae</taxon>
        <taxon>Gonapodya</taxon>
    </lineage>
</organism>
<dbReference type="GO" id="GO:0004519">
    <property type="term" value="F:endonuclease activity"/>
    <property type="evidence" value="ECO:0007669"/>
    <property type="project" value="UniProtKB-KW"/>
</dbReference>
<dbReference type="OrthoDB" id="5417660at2759"/>
<name>A0A139A5Y5_GONPJ</name>
<dbReference type="InterPro" id="IPR043502">
    <property type="entry name" value="DNA/RNA_pol_sf"/>
</dbReference>
<protein>
    <recommendedName>
        <fullName evidence="7">Reverse transcriptase RNase H-like domain-containing protein</fullName>
    </recommendedName>
</protein>
<evidence type="ECO:0000256" key="1">
    <source>
        <dbReference type="ARBA" id="ARBA00022679"/>
    </source>
</evidence>
<keyword evidence="1" id="KW-0808">Transferase</keyword>
<dbReference type="EMBL" id="KQ965791">
    <property type="protein sequence ID" value="KXS12069.1"/>
    <property type="molecule type" value="Genomic_DNA"/>
</dbReference>
<sequence>MEASGIAAGAVLEQMDNRGKPYPVGYGSKKFTPAQQRWDTGEQEAFAALWGLAAKPLEYRLSGTLGNPNVQVCLYATPVYKPGPTQVQVDALSCLKNPPQDDLNVSFDIPTTGNGENDAAPEDKIPAWVNSFNACKRRLQERTTPKPSVVATFSGASWDDQEYRNTFRTAQRNDPELLQIFMVLENKVEEESLSSPEWKEYVR</sequence>
<evidence type="ECO:0000259" key="7">
    <source>
        <dbReference type="Pfam" id="PF17917"/>
    </source>
</evidence>
<feature type="domain" description="Reverse transcriptase RNase H-like" evidence="7">
    <location>
        <begin position="2"/>
        <end position="52"/>
    </location>
</feature>
<dbReference type="SUPFAM" id="SSF56672">
    <property type="entry name" value="DNA/RNA polymerases"/>
    <property type="match status" value="1"/>
</dbReference>
<dbReference type="Pfam" id="PF17917">
    <property type="entry name" value="RT_RNaseH"/>
    <property type="match status" value="1"/>
</dbReference>
<accession>A0A139A5Y5</accession>
<keyword evidence="9" id="KW-1185">Reference proteome</keyword>
<dbReference type="GO" id="GO:0016787">
    <property type="term" value="F:hydrolase activity"/>
    <property type="evidence" value="ECO:0007669"/>
    <property type="project" value="UniProtKB-KW"/>
</dbReference>
<gene>
    <name evidence="8" type="ORF">M427DRAFT_34980</name>
</gene>
<keyword evidence="4" id="KW-0255">Endonuclease</keyword>
<dbReference type="GO" id="GO:0003964">
    <property type="term" value="F:RNA-directed DNA polymerase activity"/>
    <property type="evidence" value="ECO:0007669"/>
    <property type="project" value="UniProtKB-KW"/>
</dbReference>